<accession>A0A0N0E1R8</accession>
<dbReference type="AlphaFoldDB" id="A0A0N0E1R8"/>
<dbReference type="Proteomes" id="UP000037931">
    <property type="component" value="Unassembled WGS sequence"/>
</dbReference>
<evidence type="ECO:0000313" key="2">
    <source>
        <dbReference type="Proteomes" id="UP000037931"/>
    </source>
</evidence>
<proteinExistence type="predicted"/>
<dbReference type="STRING" id="50340.PF66_05594"/>
<name>A0A0N0E1R8_9PSED</name>
<evidence type="ECO:0000313" key="1">
    <source>
        <dbReference type="EMBL" id="KPA88017.1"/>
    </source>
</evidence>
<organism evidence="1 2">
    <name type="scientific">Pseudomonas asplenii</name>
    <dbReference type="NCBI Taxonomy" id="53407"/>
    <lineage>
        <taxon>Bacteria</taxon>
        <taxon>Pseudomonadati</taxon>
        <taxon>Pseudomonadota</taxon>
        <taxon>Gammaproteobacteria</taxon>
        <taxon>Pseudomonadales</taxon>
        <taxon>Pseudomonadaceae</taxon>
        <taxon>Pseudomonas</taxon>
    </lineage>
</organism>
<dbReference type="EMBL" id="JSYZ01000025">
    <property type="protein sequence ID" value="KPA88017.1"/>
    <property type="molecule type" value="Genomic_DNA"/>
</dbReference>
<sequence>MTASSTVIAFKAIMHSEASKTSAATLPVQARP</sequence>
<reference evidence="1 2" key="1">
    <citation type="journal article" date="2015" name="PLoS ONE">
        <title>Rice-Infecting Pseudomonas Genomes Are Highly Accessorized and Harbor Multiple Putative Virulence Mechanisms to Cause Sheath Brown Rot.</title>
        <authorList>
            <person name="Quibod I.L."/>
            <person name="Grande G."/>
            <person name="Oreiro E.G."/>
            <person name="Borja F.N."/>
            <person name="Dossa G.S."/>
            <person name="Mauleon R."/>
            <person name="Cruz C.V."/>
            <person name="Oliva R."/>
        </authorList>
    </citation>
    <scope>NUCLEOTIDE SEQUENCE [LARGE SCALE GENOMIC DNA]</scope>
    <source>
        <strain evidence="1 2">IRRI 6609</strain>
    </source>
</reference>
<gene>
    <name evidence="1" type="ORF">PF66_05594</name>
</gene>
<keyword evidence="2" id="KW-1185">Reference proteome</keyword>
<protein>
    <submittedName>
        <fullName evidence="1">Uncharacterized protein</fullName>
    </submittedName>
</protein>
<comment type="caution">
    <text evidence="1">The sequence shown here is derived from an EMBL/GenBank/DDBJ whole genome shotgun (WGS) entry which is preliminary data.</text>
</comment>